<feature type="domain" description="Inactive transglutaminase fused to 7 transmembrane helices" evidence="2">
    <location>
        <begin position="23"/>
        <end position="181"/>
    </location>
</feature>
<evidence type="ECO:0000313" key="4">
    <source>
        <dbReference type="EMBL" id="SFM63456.1"/>
    </source>
</evidence>
<evidence type="ECO:0000259" key="2">
    <source>
        <dbReference type="Pfam" id="PF14400"/>
    </source>
</evidence>
<keyword evidence="5" id="KW-1185">Reference proteome</keyword>
<dbReference type="InterPro" id="IPR025838">
    <property type="entry name" value="Transglut_i_TM"/>
</dbReference>
<feature type="transmembrane region" description="Helical" evidence="1">
    <location>
        <begin position="409"/>
        <end position="427"/>
    </location>
</feature>
<sequence>MKRLHLPLLILILSGIALGIFYHKAVNLGFPLLPAQQTDNWVVEARVSFEPTGGAVTARFFIPENPPGMALLEEHFISRGYGLTTTPTGPNREAVWTTRWPSGPQAVYYRATVYPLEQPRADQAPYPGPVAQPELEEPYRSAAEEVVQKVRERSADITSFATVLVRDMNHPADENMQLFVSATDSDREKVRTAIQLLAGARIPARMAHGIQLTDRGNDLQPETWLEVHNTRSWVAIDPDDGTVGYPDDFLVWWRGDTPPVRLDRARDAQVRFSVAHNYQNAVEVARQKADLLDSRMADFSLLELPVQTQNMYRVLLLVPLGAMIIVLLRNVVGLQTFGTFMPVLIALSFRETSLLGGIILFSLIVSLGLAIRFYLEKLKLLLVPRLASVVIVVILLMLALSILSHNLGIEHGLTVALFPMVILAMTIERMSIVWEEHGPADTLRQGIGSLAVAAVCYLVMINPYIDHLFFVFPELLLIVLALTLLLGRYTGYRLTELVRFRAFGGGER</sequence>
<feature type="transmembrane region" description="Helical" evidence="1">
    <location>
        <begin position="6"/>
        <end position="23"/>
    </location>
</feature>
<dbReference type="Pfam" id="PF14402">
    <property type="entry name" value="7TM_transglut"/>
    <property type="match status" value="1"/>
</dbReference>
<protein>
    <submittedName>
        <fullName evidence="4">Inactive transglutaminase fused to 7 transmembrane helices</fullName>
    </submittedName>
</protein>
<dbReference type="Pfam" id="PF14400">
    <property type="entry name" value="Transglut_i_TM"/>
    <property type="match status" value="1"/>
</dbReference>
<gene>
    <name evidence="4" type="ORF">SAMN05421721_11645</name>
</gene>
<feature type="transmembrane region" description="Helical" evidence="1">
    <location>
        <begin position="314"/>
        <end position="334"/>
    </location>
</feature>
<feature type="transmembrane region" description="Helical" evidence="1">
    <location>
        <begin position="382"/>
        <end position="403"/>
    </location>
</feature>
<feature type="transmembrane region" description="Helical" evidence="1">
    <location>
        <begin position="447"/>
        <end position="465"/>
    </location>
</feature>
<evidence type="ECO:0000259" key="3">
    <source>
        <dbReference type="Pfam" id="PF14402"/>
    </source>
</evidence>
<keyword evidence="1" id="KW-0472">Membrane</keyword>
<dbReference type="Proteomes" id="UP000199556">
    <property type="component" value="Unassembled WGS sequence"/>
</dbReference>
<name>A0A1I4SG49_ECTMO</name>
<feature type="domain" description="7 transmembrane helices usually fused to an inactive transglutaminase" evidence="3">
    <location>
        <begin position="260"/>
        <end position="503"/>
    </location>
</feature>
<feature type="transmembrane region" description="Helical" evidence="1">
    <location>
        <begin position="471"/>
        <end position="491"/>
    </location>
</feature>
<dbReference type="EMBL" id="FOUO01000016">
    <property type="protein sequence ID" value="SFM63456.1"/>
    <property type="molecule type" value="Genomic_DNA"/>
</dbReference>
<dbReference type="AlphaFoldDB" id="A0A1I4SG49"/>
<keyword evidence="1 4" id="KW-0812">Transmembrane</keyword>
<accession>A0A1I4SG49</accession>
<dbReference type="InterPro" id="IPR025840">
    <property type="entry name" value="7TM_transglut"/>
</dbReference>
<feature type="transmembrane region" description="Helical" evidence="1">
    <location>
        <begin position="354"/>
        <end position="375"/>
    </location>
</feature>
<proteinExistence type="predicted"/>
<organism evidence="4 5">
    <name type="scientific">Ectothiorhodospira mobilis</name>
    <dbReference type="NCBI Taxonomy" id="195064"/>
    <lineage>
        <taxon>Bacteria</taxon>
        <taxon>Pseudomonadati</taxon>
        <taxon>Pseudomonadota</taxon>
        <taxon>Gammaproteobacteria</taxon>
        <taxon>Chromatiales</taxon>
        <taxon>Ectothiorhodospiraceae</taxon>
        <taxon>Ectothiorhodospira</taxon>
    </lineage>
</organism>
<dbReference type="OrthoDB" id="253840at2"/>
<dbReference type="STRING" id="195064.SAMN05421721_11645"/>
<dbReference type="RefSeq" id="WP_090486842.1">
    <property type="nucleotide sequence ID" value="NZ_FOUO01000016.1"/>
</dbReference>
<evidence type="ECO:0000256" key="1">
    <source>
        <dbReference type="SAM" id="Phobius"/>
    </source>
</evidence>
<keyword evidence="1" id="KW-1133">Transmembrane helix</keyword>
<reference evidence="4 5" key="1">
    <citation type="submission" date="2016-10" db="EMBL/GenBank/DDBJ databases">
        <authorList>
            <person name="de Groot N.N."/>
        </authorList>
    </citation>
    <scope>NUCLEOTIDE SEQUENCE [LARGE SCALE GENOMIC DNA]</scope>
    <source>
        <strain evidence="4 5">DSM 4180</strain>
    </source>
</reference>
<evidence type="ECO:0000313" key="5">
    <source>
        <dbReference type="Proteomes" id="UP000199556"/>
    </source>
</evidence>